<sequence length="141" mass="15840">MKITICGSVKFADKLVEIYHQLKVLGHEPMMHDEMFGIADGTAKEIIEGLTTNHAAIKRKYGFIKWWHDCIKSGDAILVCNFDKNGIANYVGGNTLMEIGFAHVNDKKIFLLNPIPQEVSYTTEIEAMVDNIIEGDLNKIE</sequence>
<dbReference type="AlphaFoldDB" id="A0A2H0ND01"/>
<protein>
    <recommendedName>
        <fullName evidence="3">Nucleoside 2-deoxyribosyltransferase</fullName>
    </recommendedName>
</protein>
<organism evidence="1 2">
    <name type="scientific">Candidatus Komeilibacteria bacterium CG11_big_fil_rev_8_21_14_0_20_36_20</name>
    <dbReference type="NCBI Taxonomy" id="1974477"/>
    <lineage>
        <taxon>Bacteria</taxon>
        <taxon>Candidatus Komeiliibacteriota</taxon>
    </lineage>
</organism>
<reference evidence="1 2" key="1">
    <citation type="submission" date="2017-09" db="EMBL/GenBank/DDBJ databases">
        <title>Depth-based differentiation of microbial function through sediment-hosted aquifers and enrichment of novel symbionts in the deep terrestrial subsurface.</title>
        <authorList>
            <person name="Probst A.J."/>
            <person name="Ladd B."/>
            <person name="Jarett J.K."/>
            <person name="Geller-Mcgrath D.E."/>
            <person name="Sieber C.M."/>
            <person name="Emerson J.B."/>
            <person name="Anantharaman K."/>
            <person name="Thomas B.C."/>
            <person name="Malmstrom R."/>
            <person name="Stieglmeier M."/>
            <person name="Klingl A."/>
            <person name="Woyke T."/>
            <person name="Ryan C.M."/>
            <person name="Banfield J.F."/>
        </authorList>
    </citation>
    <scope>NUCLEOTIDE SEQUENCE [LARGE SCALE GENOMIC DNA]</scope>
    <source>
        <strain evidence="1">CG11_big_fil_rev_8_21_14_0_20_36_20</strain>
    </source>
</reference>
<evidence type="ECO:0000313" key="1">
    <source>
        <dbReference type="EMBL" id="PIR06773.1"/>
    </source>
</evidence>
<evidence type="ECO:0008006" key="3">
    <source>
        <dbReference type="Google" id="ProtNLM"/>
    </source>
</evidence>
<proteinExistence type="predicted"/>
<name>A0A2H0ND01_9BACT</name>
<comment type="caution">
    <text evidence="1">The sequence shown here is derived from an EMBL/GenBank/DDBJ whole genome shotgun (WGS) entry which is preliminary data.</text>
</comment>
<gene>
    <name evidence="1" type="ORF">COV55_02265</name>
</gene>
<evidence type="ECO:0000313" key="2">
    <source>
        <dbReference type="Proteomes" id="UP000230564"/>
    </source>
</evidence>
<accession>A0A2H0ND01</accession>
<dbReference type="EMBL" id="PCWQ01000009">
    <property type="protein sequence ID" value="PIR06773.1"/>
    <property type="molecule type" value="Genomic_DNA"/>
</dbReference>
<dbReference type="Proteomes" id="UP000230564">
    <property type="component" value="Unassembled WGS sequence"/>
</dbReference>